<evidence type="ECO:0000256" key="1">
    <source>
        <dbReference type="SAM" id="MobiDB-lite"/>
    </source>
</evidence>
<feature type="compositionally biased region" description="Polar residues" evidence="1">
    <location>
        <begin position="266"/>
        <end position="275"/>
    </location>
</feature>
<feature type="compositionally biased region" description="Low complexity" evidence="1">
    <location>
        <begin position="235"/>
        <end position="260"/>
    </location>
</feature>
<dbReference type="Proteomes" id="UP000027265">
    <property type="component" value="Unassembled WGS sequence"/>
</dbReference>
<dbReference type="EMBL" id="KL197722">
    <property type="protein sequence ID" value="KDQ56335.1"/>
    <property type="molecule type" value="Genomic_DNA"/>
</dbReference>
<feature type="compositionally biased region" description="Low complexity" evidence="1">
    <location>
        <begin position="195"/>
        <end position="213"/>
    </location>
</feature>
<keyword evidence="3" id="KW-1185">Reference proteome</keyword>
<evidence type="ECO:0000313" key="2">
    <source>
        <dbReference type="EMBL" id="KDQ56335.1"/>
    </source>
</evidence>
<organism evidence="2 3">
    <name type="scientific">Jaapia argillacea MUCL 33604</name>
    <dbReference type="NCBI Taxonomy" id="933084"/>
    <lineage>
        <taxon>Eukaryota</taxon>
        <taxon>Fungi</taxon>
        <taxon>Dikarya</taxon>
        <taxon>Basidiomycota</taxon>
        <taxon>Agaricomycotina</taxon>
        <taxon>Agaricomycetes</taxon>
        <taxon>Agaricomycetidae</taxon>
        <taxon>Jaapiales</taxon>
        <taxon>Jaapiaceae</taxon>
        <taxon>Jaapia</taxon>
    </lineage>
</organism>
<gene>
    <name evidence="2" type="ORF">JAAARDRAFT_59227</name>
</gene>
<dbReference type="HOGENOM" id="CLU_022953_0_0_1"/>
<reference evidence="3" key="1">
    <citation type="journal article" date="2014" name="Proc. Natl. Acad. Sci. U.S.A.">
        <title>Extensive sampling of basidiomycete genomes demonstrates inadequacy of the white-rot/brown-rot paradigm for wood decay fungi.</title>
        <authorList>
            <person name="Riley R."/>
            <person name="Salamov A.A."/>
            <person name="Brown D.W."/>
            <person name="Nagy L.G."/>
            <person name="Floudas D."/>
            <person name="Held B.W."/>
            <person name="Levasseur A."/>
            <person name="Lombard V."/>
            <person name="Morin E."/>
            <person name="Otillar R."/>
            <person name="Lindquist E.A."/>
            <person name="Sun H."/>
            <person name="LaButti K.M."/>
            <person name="Schmutz J."/>
            <person name="Jabbour D."/>
            <person name="Luo H."/>
            <person name="Baker S.E."/>
            <person name="Pisabarro A.G."/>
            <person name="Walton J.D."/>
            <person name="Blanchette R.A."/>
            <person name="Henrissat B."/>
            <person name="Martin F."/>
            <person name="Cullen D."/>
            <person name="Hibbett D.S."/>
            <person name="Grigoriev I.V."/>
        </authorList>
    </citation>
    <scope>NUCLEOTIDE SEQUENCE [LARGE SCALE GENOMIC DNA]</scope>
    <source>
        <strain evidence="3">MUCL 33604</strain>
    </source>
</reference>
<feature type="region of interest" description="Disordered" evidence="1">
    <location>
        <begin position="462"/>
        <end position="482"/>
    </location>
</feature>
<protein>
    <submittedName>
        <fullName evidence="2">Uncharacterized protein</fullName>
    </submittedName>
</protein>
<accession>A0A067PR94</accession>
<dbReference type="AlphaFoldDB" id="A0A067PR94"/>
<dbReference type="OrthoDB" id="3243413at2759"/>
<feature type="compositionally biased region" description="Low complexity" evidence="1">
    <location>
        <begin position="329"/>
        <end position="344"/>
    </location>
</feature>
<proteinExistence type="predicted"/>
<feature type="region of interest" description="Disordered" evidence="1">
    <location>
        <begin position="190"/>
        <end position="363"/>
    </location>
</feature>
<evidence type="ECO:0000313" key="3">
    <source>
        <dbReference type="Proteomes" id="UP000027265"/>
    </source>
</evidence>
<sequence length="510" mass="54590">MVKKPATPPPSDDEPRYLTVVYPYPASAYMLESDVKQMAFWLACITKPQNLWAIYHKPSARNMIIIEVARNFQGFRELLGEHKWSQFLRNPSDDEKTKSSKIFYCTLGSGREVQKEGWKKTDIQDAWFTRGWTPINKIIEHPYPLSSRCDPPTEDITNKPFCRPLPVALFPPENMPPPIPVGSPEWIEAKQGPPGSAAWTAAKTGSGKAKSAGGAWGKGAPALVIPNRGGGGTRVSPSPAVATSSPAVNSSKSPSVNPWPAIGGSKSPSVQSGWSARSPGSAVSSTSPFVPPVMGAPWNPTSPPGIQSPASSCLSPSFDFDGPPGLVRSNTNSGTSSSSQQSASSDDDNERSNHGSSVIAPTPSVAAPGAVEFMEEMYTSMSDLAVADYAPDWEIQSVVTATHSDSVSSYQQDDADEEASLWDDHATNGSKPSDDVIACPHHGKECTKGICSWRSDLERKKAKEKRATEAKQNANTKRGRGANNNGEFGSFLRLDLAFCGILGLIASLAL</sequence>
<feature type="compositionally biased region" description="Polar residues" evidence="1">
    <location>
        <begin position="304"/>
        <end position="315"/>
    </location>
</feature>
<feature type="compositionally biased region" description="Polar residues" evidence="1">
    <location>
        <begin position="472"/>
        <end position="482"/>
    </location>
</feature>
<dbReference type="InParanoid" id="A0A067PR94"/>
<name>A0A067PR94_9AGAM</name>